<keyword evidence="4" id="KW-1185">Reference proteome</keyword>
<sequence length="37" mass="4350">MVVVFDIFDIIGSECIKKVLIWRMYLSVICLLKFTGR</sequence>
<evidence type="ECO:0000313" key="1">
    <source>
        <dbReference type="EMBL" id="RBP72041.1"/>
    </source>
</evidence>
<gene>
    <name evidence="2" type="ORF">DET51_108290</name>
    <name evidence="1" type="ORF">DET64_108291</name>
</gene>
<evidence type="ECO:0000313" key="3">
    <source>
        <dbReference type="Proteomes" id="UP000252795"/>
    </source>
</evidence>
<proteinExistence type="predicted"/>
<dbReference type="Proteomes" id="UP000253065">
    <property type="component" value="Unassembled WGS sequence"/>
</dbReference>
<evidence type="ECO:0000313" key="2">
    <source>
        <dbReference type="EMBL" id="RCW33059.1"/>
    </source>
</evidence>
<protein>
    <submittedName>
        <fullName evidence="2">Uncharacterized protein</fullName>
    </submittedName>
</protein>
<name>A0A368UWD9_MARNT</name>
<evidence type="ECO:0000313" key="4">
    <source>
        <dbReference type="Proteomes" id="UP000253065"/>
    </source>
</evidence>
<dbReference type="AlphaFoldDB" id="A0A368UWD9"/>
<dbReference type="EMBL" id="QPJB01000008">
    <property type="protein sequence ID" value="RCW33059.1"/>
    <property type="molecule type" value="Genomic_DNA"/>
</dbReference>
<comment type="caution">
    <text evidence="2">The sequence shown here is derived from an EMBL/GenBank/DDBJ whole genome shotgun (WGS) entry which is preliminary data.</text>
</comment>
<reference evidence="2 3" key="1">
    <citation type="submission" date="2018-07" db="EMBL/GenBank/DDBJ databases">
        <title>Freshwater and sediment microbial communities from various areas in North America, analyzing microbe dynamics in response to fracking.</title>
        <authorList>
            <person name="Lamendella R."/>
        </authorList>
    </citation>
    <scope>NUCLEOTIDE SEQUENCE [LARGE SCALE GENOMIC DNA]</scope>
    <source>
        <strain evidence="2 3">114E</strain>
        <strain evidence="1 4">114E_o</strain>
    </source>
</reference>
<dbReference type="Proteomes" id="UP000252795">
    <property type="component" value="Unassembled WGS sequence"/>
</dbReference>
<organism evidence="2 3">
    <name type="scientific">Marinobacter nauticus</name>
    <name type="common">Marinobacter hydrocarbonoclasticus</name>
    <name type="synonym">Marinobacter aquaeolei</name>
    <dbReference type="NCBI Taxonomy" id="2743"/>
    <lineage>
        <taxon>Bacteria</taxon>
        <taxon>Pseudomonadati</taxon>
        <taxon>Pseudomonadota</taxon>
        <taxon>Gammaproteobacteria</taxon>
        <taxon>Pseudomonadales</taxon>
        <taxon>Marinobacteraceae</taxon>
        <taxon>Marinobacter</taxon>
    </lineage>
</organism>
<dbReference type="EMBL" id="QNSA01000008">
    <property type="protein sequence ID" value="RBP72041.1"/>
    <property type="molecule type" value="Genomic_DNA"/>
</dbReference>
<accession>A0A368UWD9</accession>